<accession>A0A3D8T4R7</accession>
<reference evidence="1 2" key="1">
    <citation type="journal article" date="2018" name="IMA Fungus">
        <title>IMA Genome-F 9: Draft genome sequence of Annulohypoxylon stygium, Aspergillus mulundensis, Berkeleyomyces basicola (syn. Thielaviopsis basicola), Ceratocystis smalleyi, two Cercospora beticola strains, Coleophoma cylindrospora, Fusarium fracticaudum, Phialophora cf. hyalina, and Morchella septimelata.</title>
        <authorList>
            <person name="Wingfield B.D."/>
            <person name="Bills G.F."/>
            <person name="Dong Y."/>
            <person name="Huang W."/>
            <person name="Nel W.J."/>
            <person name="Swalarsk-Parry B.S."/>
            <person name="Vaghefi N."/>
            <person name="Wilken P.M."/>
            <person name="An Z."/>
            <person name="de Beer Z.W."/>
            <person name="De Vos L."/>
            <person name="Chen L."/>
            <person name="Duong T.A."/>
            <person name="Gao Y."/>
            <person name="Hammerbacher A."/>
            <person name="Kikkert J.R."/>
            <person name="Li Y."/>
            <person name="Li H."/>
            <person name="Li K."/>
            <person name="Li Q."/>
            <person name="Liu X."/>
            <person name="Ma X."/>
            <person name="Naidoo K."/>
            <person name="Pethybridge S.J."/>
            <person name="Sun J."/>
            <person name="Steenkamp E.T."/>
            <person name="van der Nest M.A."/>
            <person name="van Wyk S."/>
            <person name="Wingfield M.J."/>
            <person name="Xiong C."/>
            <person name="Yue Q."/>
            <person name="Zhang X."/>
        </authorList>
    </citation>
    <scope>NUCLEOTIDE SEQUENCE [LARGE SCALE GENOMIC DNA]</scope>
    <source>
        <strain evidence="1 2">DSM 5745</strain>
    </source>
</reference>
<dbReference type="AlphaFoldDB" id="A0A3D8T4R7"/>
<dbReference type="GeneID" id="38110680"/>
<comment type="caution">
    <text evidence="1">The sequence shown here is derived from an EMBL/GenBank/DDBJ whole genome shotgun (WGS) entry which is preliminary data.</text>
</comment>
<name>A0A3D8T4R7_9EURO</name>
<sequence length="91" mass="10218">MTSNCINIASAAPAPVASASAPSELLHLYSKLKMRRKHLDHGRRRKDLSGIMHFWPDVPVDDFTLNLEEPASVHSLPITRSNQGTPRRAWF</sequence>
<evidence type="ECO:0000313" key="1">
    <source>
        <dbReference type="EMBL" id="RDW92988.1"/>
    </source>
</evidence>
<gene>
    <name evidence="1" type="ORF">DSM5745_00310</name>
</gene>
<dbReference type="Proteomes" id="UP000256690">
    <property type="component" value="Unassembled WGS sequence"/>
</dbReference>
<dbReference type="RefSeq" id="XP_026608171.1">
    <property type="nucleotide sequence ID" value="XM_026742326.1"/>
</dbReference>
<dbReference type="EMBL" id="PVWQ01000001">
    <property type="protein sequence ID" value="RDW92988.1"/>
    <property type="molecule type" value="Genomic_DNA"/>
</dbReference>
<evidence type="ECO:0000313" key="2">
    <source>
        <dbReference type="Proteomes" id="UP000256690"/>
    </source>
</evidence>
<keyword evidence="2" id="KW-1185">Reference proteome</keyword>
<organism evidence="1 2">
    <name type="scientific">Aspergillus mulundensis</name>
    <dbReference type="NCBI Taxonomy" id="1810919"/>
    <lineage>
        <taxon>Eukaryota</taxon>
        <taxon>Fungi</taxon>
        <taxon>Dikarya</taxon>
        <taxon>Ascomycota</taxon>
        <taxon>Pezizomycotina</taxon>
        <taxon>Eurotiomycetes</taxon>
        <taxon>Eurotiomycetidae</taxon>
        <taxon>Eurotiales</taxon>
        <taxon>Aspergillaceae</taxon>
        <taxon>Aspergillus</taxon>
        <taxon>Aspergillus subgen. Nidulantes</taxon>
    </lineage>
</organism>
<proteinExistence type="predicted"/>
<protein>
    <submittedName>
        <fullName evidence="1">Uncharacterized protein</fullName>
    </submittedName>
</protein>